<proteinExistence type="predicted"/>
<dbReference type="OrthoDB" id="426882at2759"/>
<dbReference type="InterPro" id="IPR036922">
    <property type="entry name" value="Rieske_2Fe-2S_sf"/>
</dbReference>
<evidence type="ECO:0000313" key="17">
    <source>
        <dbReference type="EMBL" id="EFJ50047.1"/>
    </source>
</evidence>
<evidence type="ECO:0000256" key="9">
    <source>
        <dbReference type="ARBA" id="ARBA00022989"/>
    </source>
</evidence>
<dbReference type="Proteomes" id="UP000001058">
    <property type="component" value="Unassembled WGS sequence"/>
</dbReference>
<evidence type="ECO:0000256" key="11">
    <source>
        <dbReference type="ARBA" id="ARBA00023004"/>
    </source>
</evidence>
<dbReference type="InterPro" id="IPR013626">
    <property type="entry name" value="PaO"/>
</dbReference>
<dbReference type="Pfam" id="PF08417">
    <property type="entry name" value="PaO"/>
    <property type="match status" value="1"/>
</dbReference>
<dbReference type="EMBL" id="GL378332">
    <property type="protein sequence ID" value="EFJ50047.1"/>
    <property type="molecule type" value="Genomic_DNA"/>
</dbReference>
<dbReference type="AlphaFoldDB" id="D8TQK1"/>
<dbReference type="GO" id="GO:0009507">
    <property type="term" value="C:chloroplast"/>
    <property type="evidence" value="ECO:0007669"/>
    <property type="project" value="UniProtKB-SubCell"/>
</dbReference>
<dbReference type="PANTHER" id="PTHR21266:SF32">
    <property type="entry name" value="CHOLESTEROL 7-DESATURASE NVD"/>
    <property type="match status" value="1"/>
</dbReference>
<gene>
    <name evidence="17" type="ORF">VOLCADRAFT_89014</name>
</gene>
<evidence type="ECO:0000256" key="14">
    <source>
        <dbReference type="SAM" id="MobiDB-lite"/>
    </source>
</evidence>
<keyword evidence="6" id="KW-0001">2Fe-2S</keyword>
<evidence type="ECO:0000256" key="8">
    <source>
        <dbReference type="ARBA" id="ARBA00022946"/>
    </source>
</evidence>
<dbReference type="SUPFAM" id="SSF50022">
    <property type="entry name" value="ISP domain"/>
    <property type="match status" value="1"/>
</dbReference>
<protein>
    <recommendedName>
        <fullName evidence="16">Rieske domain-containing protein</fullName>
    </recommendedName>
</protein>
<dbReference type="InterPro" id="IPR017941">
    <property type="entry name" value="Rieske_2Fe-2S"/>
</dbReference>
<keyword evidence="11" id="KW-0408">Iron</keyword>
<evidence type="ECO:0000256" key="1">
    <source>
        <dbReference type="ARBA" id="ARBA00004229"/>
    </source>
</evidence>
<keyword evidence="4" id="KW-0934">Plastid</keyword>
<accession>D8TQK1</accession>
<evidence type="ECO:0000256" key="4">
    <source>
        <dbReference type="ARBA" id="ARBA00022640"/>
    </source>
</evidence>
<feature type="region of interest" description="Disordered" evidence="14">
    <location>
        <begin position="270"/>
        <end position="314"/>
    </location>
</feature>
<dbReference type="KEGG" id="vcn:VOLCADRAFT_89014"/>
<dbReference type="GO" id="GO:0051537">
    <property type="term" value="F:2 iron, 2 sulfur cluster binding"/>
    <property type="evidence" value="ECO:0007669"/>
    <property type="project" value="UniProtKB-KW"/>
</dbReference>
<keyword evidence="10" id="KW-0560">Oxidoreductase</keyword>
<evidence type="ECO:0000259" key="16">
    <source>
        <dbReference type="PROSITE" id="PS51296"/>
    </source>
</evidence>
<feature type="compositionally biased region" description="Low complexity" evidence="14">
    <location>
        <begin position="32"/>
        <end position="43"/>
    </location>
</feature>
<dbReference type="Gene3D" id="3.90.380.10">
    <property type="entry name" value="Naphthalene 1,2-dioxygenase Alpha Subunit, Chain A, domain 1"/>
    <property type="match status" value="1"/>
</dbReference>
<evidence type="ECO:0000256" key="13">
    <source>
        <dbReference type="ARBA" id="ARBA00023136"/>
    </source>
</evidence>
<feature type="transmembrane region" description="Helical" evidence="15">
    <location>
        <begin position="591"/>
        <end position="616"/>
    </location>
</feature>
<feature type="domain" description="Rieske" evidence="16">
    <location>
        <begin position="100"/>
        <end position="210"/>
    </location>
</feature>
<feature type="transmembrane region" description="Helical" evidence="15">
    <location>
        <begin position="622"/>
        <end position="646"/>
    </location>
</feature>
<dbReference type="Pfam" id="PF00355">
    <property type="entry name" value="Rieske"/>
    <property type="match status" value="1"/>
</dbReference>
<evidence type="ECO:0000256" key="6">
    <source>
        <dbReference type="ARBA" id="ARBA00022714"/>
    </source>
</evidence>
<evidence type="ECO:0000256" key="12">
    <source>
        <dbReference type="ARBA" id="ARBA00023014"/>
    </source>
</evidence>
<evidence type="ECO:0000256" key="5">
    <source>
        <dbReference type="ARBA" id="ARBA00022692"/>
    </source>
</evidence>
<feature type="region of interest" description="Disordered" evidence="14">
    <location>
        <begin position="32"/>
        <end position="53"/>
    </location>
</feature>
<dbReference type="GO" id="GO:0016020">
    <property type="term" value="C:membrane"/>
    <property type="evidence" value="ECO:0007669"/>
    <property type="project" value="UniProtKB-SubCell"/>
</dbReference>
<dbReference type="GeneID" id="9623493"/>
<dbReference type="PANTHER" id="PTHR21266">
    <property type="entry name" value="IRON-SULFUR DOMAIN CONTAINING PROTEIN"/>
    <property type="match status" value="1"/>
</dbReference>
<keyword evidence="8" id="KW-0809">Transit peptide</keyword>
<keyword evidence="18" id="KW-1185">Reference proteome</keyword>
<keyword evidence="9 15" id="KW-1133">Transmembrane helix</keyword>
<dbReference type="eggNOG" id="ENOG502QQ8U">
    <property type="taxonomic scope" value="Eukaryota"/>
</dbReference>
<keyword evidence="3" id="KW-0150">Chloroplast</keyword>
<dbReference type="Gene3D" id="2.102.10.10">
    <property type="entry name" value="Rieske [2Fe-2S] iron-sulphur domain"/>
    <property type="match status" value="1"/>
</dbReference>
<evidence type="ECO:0000256" key="3">
    <source>
        <dbReference type="ARBA" id="ARBA00022528"/>
    </source>
</evidence>
<evidence type="ECO:0000256" key="10">
    <source>
        <dbReference type="ARBA" id="ARBA00023002"/>
    </source>
</evidence>
<dbReference type="InParanoid" id="D8TQK1"/>
<feature type="compositionally biased region" description="Low complexity" evidence="14">
    <location>
        <begin position="68"/>
        <end position="80"/>
    </location>
</feature>
<feature type="region of interest" description="Disordered" evidence="14">
    <location>
        <begin position="68"/>
        <end position="89"/>
    </location>
</feature>
<comment type="subcellular location">
    <subcellularLocation>
        <location evidence="2">Membrane</location>
    </subcellularLocation>
    <subcellularLocation>
        <location evidence="1">Plastid</location>
        <location evidence="1">Chloroplast</location>
    </subcellularLocation>
</comment>
<keyword evidence="5 15" id="KW-0812">Transmembrane</keyword>
<keyword evidence="13 15" id="KW-0472">Membrane</keyword>
<dbReference type="RefSeq" id="XP_002948667.1">
    <property type="nucleotide sequence ID" value="XM_002948621.1"/>
</dbReference>
<dbReference type="PROSITE" id="PS51296">
    <property type="entry name" value="RIESKE"/>
    <property type="match status" value="1"/>
</dbReference>
<keyword evidence="12" id="KW-0411">Iron-sulfur</keyword>
<evidence type="ECO:0000256" key="2">
    <source>
        <dbReference type="ARBA" id="ARBA00004370"/>
    </source>
</evidence>
<organism evidence="18">
    <name type="scientific">Volvox carteri f. nagariensis</name>
    <dbReference type="NCBI Taxonomy" id="3068"/>
    <lineage>
        <taxon>Eukaryota</taxon>
        <taxon>Viridiplantae</taxon>
        <taxon>Chlorophyta</taxon>
        <taxon>core chlorophytes</taxon>
        <taxon>Chlorophyceae</taxon>
        <taxon>CS clade</taxon>
        <taxon>Chlamydomonadales</taxon>
        <taxon>Volvocaceae</taxon>
        <taxon>Volvox</taxon>
    </lineage>
</organism>
<dbReference type="GO" id="GO:0046872">
    <property type="term" value="F:metal ion binding"/>
    <property type="evidence" value="ECO:0007669"/>
    <property type="project" value="UniProtKB-KW"/>
</dbReference>
<evidence type="ECO:0000313" key="18">
    <source>
        <dbReference type="Proteomes" id="UP000001058"/>
    </source>
</evidence>
<evidence type="ECO:0000256" key="15">
    <source>
        <dbReference type="SAM" id="Phobius"/>
    </source>
</evidence>
<dbReference type="InterPro" id="IPR050584">
    <property type="entry name" value="Cholesterol_7-desaturase"/>
</dbReference>
<reference evidence="17 18" key="1">
    <citation type="journal article" date="2010" name="Science">
        <title>Genomic analysis of organismal complexity in the multicellular green alga Volvox carteri.</title>
        <authorList>
            <person name="Prochnik S.E."/>
            <person name="Umen J."/>
            <person name="Nedelcu A.M."/>
            <person name="Hallmann A."/>
            <person name="Miller S.M."/>
            <person name="Nishii I."/>
            <person name="Ferris P."/>
            <person name="Kuo A."/>
            <person name="Mitros T."/>
            <person name="Fritz-Laylin L.K."/>
            <person name="Hellsten U."/>
            <person name="Chapman J."/>
            <person name="Simakov O."/>
            <person name="Rensing S.A."/>
            <person name="Terry A."/>
            <person name="Pangilinan J."/>
            <person name="Kapitonov V."/>
            <person name="Jurka J."/>
            <person name="Salamov A."/>
            <person name="Shapiro H."/>
            <person name="Schmutz J."/>
            <person name="Grimwood J."/>
            <person name="Lindquist E."/>
            <person name="Lucas S."/>
            <person name="Grigoriev I.V."/>
            <person name="Schmitt R."/>
            <person name="Kirk D."/>
            <person name="Rokhsar D.S."/>
        </authorList>
    </citation>
    <scope>NUCLEOTIDE SEQUENCE [LARGE SCALE GENOMIC DNA]</scope>
    <source>
        <strain evidence="18">f. Nagariensis / Eve</strain>
    </source>
</reference>
<keyword evidence="7" id="KW-0479">Metal-binding</keyword>
<name>D8TQK1_VOLCA</name>
<dbReference type="SUPFAM" id="SSF55961">
    <property type="entry name" value="Bet v1-like"/>
    <property type="match status" value="1"/>
</dbReference>
<sequence length="664" mass="70607">MPITVCGRSDMRARMTKCVGMHRLATRILSFSGSSGSATRSSGNTPSLEGRSPGAVAAAAAVATMTSTSSSLTAPEAAKPTPAPGVNQPKPDFVWTRHWWPLIPVDYLKPDRPNPVTLLGITMVVWRDAGGRWRVFRDRCPHRLAPLSEGRVESDGSLSCAYHGWRFDGSGACRRIPQAVDAASEAAACSSRRSCATAYPARVEFNMLWVWPDASPDAEAAAAATELVVSNDLRRRDNPGGTNFSWFMRDLPYSYEILLENLTDPSHLPFSHHGHSPALARDKGGAMPMKPSQDVTTAAAGAESPTPPPQWARPDGPDFEFDFRGNISPDATISVHMPHQVMYTYRLGPQFQIRMELFAVPVAPGRSRFFSFYSRIPIRFSPQKLLTGGVVQAAKYLLYVWDPVVLSHLSTHEILDGDSVFLSVQDEVVQEAEERAAITATVPGGDPVVTAKDAAAAAANGGGAARSASTLLSRLYYMPAQADAAVQAGRRWIEERAGGAPFRARQQQLLAGRAATIGAATDISGSAETLTTGGLVGLLAADKVPGEAPDPQRRRHLLSRYEQHTRHCPSCSKRLQQLQQMVAAAAAVQKICLLGMCVAGGALSAVLAVAAAAAAAPAAVPWALPAAALAGSAALWAVAGGLAAAAETVSKMFIFQDHVHADKN</sequence>
<evidence type="ECO:0000256" key="7">
    <source>
        <dbReference type="ARBA" id="ARBA00022723"/>
    </source>
</evidence>
<dbReference type="GO" id="GO:0010277">
    <property type="term" value="F:chlorophyllide a oxygenase activity"/>
    <property type="evidence" value="ECO:0007669"/>
    <property type="project" value="InterPro"/>
</dbReference>